<dbReference type="GO" id="GO:0009873">
    <property type="term" value="P:ethylene-activated signaling pathway"/>
    <property type="evidence" value="ECO:0007669"/>
    <property type="project" value="InterPro"/>
</dbReference>
<dbReference type="PRINTS" id="PR00367">
    <property type="entry name" value="ETHRSPELEMNT"/>
</dbReference>
<evidence type="ECO:0000256" key="4">
    <source>
        <dbReference type="ARBA" id="ARBA00023163"/>
    </source>
</evidence>
<dbReference type="OrthoDB" id="1925932at2759"/>
<dbReference type="InterPro" id="IPR036955">
    <property type="entry name" value="AP2/ERF_dom_sf"/>
</dbReference>
<feature type="region of interest" description="Disordered" evidence="7">
    <location>
        <begin position="1"/>
        <end position="57"/>
    </location>
</feature>
<proteinExistence type="inferred from homology"/>
<evidence type="ECO:0000256" key="6">
    <source>
        <dbReference type="ARBA" id="ARBA00024343"/>
    </source>
</evidence>
<evidence type="ECO:0000313" key="10">
    <source>
        <dbReference type="Proteomes" id="UP000737018"/>
    </source>
</evidence>
<dbReference type="GO" id="GO:0003677">
    <property type="term" value="F:DNA binding"/>
    <property type="evidence" value="ECO:0007669"/>
    <property type="project" value="UniProtKB-KW"/>
</dbReference>
<sequence>MNEQPKELTDKMPPSHGFPVIGESYKLSHKEINKVDPRHGKRALPHDASEEKKEDHPFSVDSSAWVLQDPSALVSSAFAPIIGTGDSSPAQRQAGMLVGSESSMKEPATSKPTHDQGNNVIRRRHYRGVRQRPWGKWAAEIRDPKKAARVWLGTFETAEAAAAAYDAAALKFKGTKAKLNFPERIEGGTDQMGYFMSGHQGSSAINVTPSFPNYSFSHYAPHQSPPPPPQTLYPLPPPLSAAEFPNLLQYAQLLRSSDDNAVHYATSGLYNHNHGPLFSSSTSSAICPAQMENFQSSQMGGYSSSSHHHVLENLFSSQMGSTYSSGGFHFFEQGRDSQNNNPGPGE</sequence>
<keyword evidence="3" id="KW-0238">DNA-binding</keyword>
<dbReference type="GO" id="GO:0005634">
    <property type="term" value="C:nucleus"/>
    <property type="evidence" value="ECO:0007669"/>
    <property type="project" value="UniProtKB-SubCell"/>
</dbReference>
<reference evidence="9" key="1">
    <citation type="submission" date="2020-03" db="EMBL/GenBank/DDBJ databases">
        <title>Castanea mollissima Vanexum genome sequencing.</title>
        <authorList>
            <person name="Staton M."/>
        </authorList>
    </citation>
    <scope>NUCLEOTIDE SEQUENCE</scope>
    <source>
        <tissue evidence="9">Leaf</tissue>
    </source>
</reference>
<comment type="subcellular location">
    <subcellularLocation>
        <location evidence="1">Nucleus</location>
    </subcellularLocation>
</comment>
<feature type="region of interest" description="Disordered" evidence="7">
    <location>
        <begin position="327"/>
        <end position="346"/>
    </location>
</feature>
<dbReference type="Gene3D" id="3.30.730.10">
    <property type="entry name" value="AP2/ERF domain"/>
    <property type="match status" value="1"/>
</dbReference>
<accession>A0A8J4R233</accession>
<dbReference type="SUPFAM" id="SSF54171">
    <property type="entry name" value="DNA-binding domain"/>
    <property type="match status" value="1"/>
</dbReference>
<dbReference type="FunFam" id="3.30.730.10:FF:000001">
    <property type="entry name" value="Ethylene-responsive transcription factor 2"/>
    <property type="match status" value="1"/>
</dbReference>
<dbReference type="EMBL" id="JRKL02003142">
    <property type="protein sequence ID" value="KAF3956273.1"/>
    <property type="molecule type" value="Genomic_DNA"/>
</dbReference>
<evidence type="ECO:0000256" key="2">
    <source>
        <dbReference type="ARBA" id="ARBA00023015"/>
    </source>
</evidence>
<comment type="caution">
    <text evidence="9">The sequence shown here is derived from an EMBL/GenBank/DDBJ whole genome shotgun (WGS) entry which is preliminary data.</text>
</comment>
<keyword evidence="5" id="KW-0539">Nucleus</keyword>
<dbReference type="PANTHER" id="PTHR31190:SF489">
    <property type="entry name" value="ETHYLENE-RESPONSIVE TRANSCRIPTION FACTOR ERF113-RELATED"/>
    <property type="match status" value="1"/>
</dbReference>
<evidence type="ECO:0000256" key="5">
    <source>
        <dbReference type="ARBA" id="ARBA00023242"/>
    </source>
</evidence>
<evidence type="ECO:0000256" key="1">
    <source>
        <dbReference type="ARBA" id="ARBA00004123"/>
    </source>
</evidence>
<dbReference type="Pfam" id="PF00847">
    <property type="entry name" value="AP2"/>
    <property type="match status" value="1"/>
</dbReference>
<dbReference type="PROSITE" id="PS51032">
    <property type="entry name" value="AP2_ERF"/>
    <property type="match status" value="1"/>
</dbReference>
<dbReference type="InterPro" id="IPR001471">
    <property type="entry name" value="AP2/ERF_dom"/>
</dbReference>
<dbReference type="GO" id="GO:0003700">
    <property type="term" value="F:DNA-binding transcription factor activity"/>
    <property type="evidence" value="ECO:0007669"/>
    <property type="project" value="InterPro"/>
</dbReference>
<dbReference type="InterPro" id="IPR044808">
    <property type="entry name" value="ERF_plant"/>
</dbReference>
<dbReference type="CDD" id="cd00018">
    <property type="entry name" value="AP2"/>
    <property type="match status" value="1"/>
</dbReference>
<evidence type="ECO:0000256" key="3">
    <source>
        <dbReference type="ARBA" id="ARBA00023125"/>
    </source>
</evidence>
<gene>
    <name evidence="9" type="ORF">CMV_018586</name>
</gene>
<evidence type="ECO:0000256" key="7">
    <source>
        <dbReference type="SAM" id="MobiDB-lite"/>
    </source>
</evidence>
<evidence type="ECO:0000259" key="8">
    <source>
        <dbReference type="PROSITE" id="PS51032"/>
    </source>
</evidence>
<feature type="domain" description="AP2/ERF" evidence="8">
    <location>
        <begin position="125"/>
        <end position="182"/>
    </location>
</feature>
<evidence type="ECO:0000313" key="9">
    <source>
        <dbReference type="EMBL" id="KAF3956273.1"/>
    </source>
</evidence>
<feature type="region of interest" description="Disordered" evidence="7">
    <location>
        <begin position="99"/>
        <end position="118"/>
    </location>
</feature>
<dbReference type="Proteomes" id="UP000737018">
    <property type="component" value="Unassembled WGS sequence"/>
</dbReference>
<keyword evidence="2" id="KW-0805">Transcription regulation</keyword>
<feature type="compositionally biased region" description="Polar residues" evidence="7">
    <location>
        <begin position="336"/>
        <end position="346"/>
    </location>
</feature>
<dbReference type="PANTHER" id="PTHR31190">
    <property type="entry name" value="DNA-BINDING DOMAIN"/>
    <property type="match status" value="1"/>
</dbReference>
<feature type="compositionally biased region" description="Basic and acidic residues" evidence="7">
    <location>
        <begin position="26"/>
        <end position="57"/>
    </location>
</feature>
<organism evidence="9 10">
    <name type="scientific">Castanea mollissima</name>
    <name type="common">Chinese chestnut</name>
    <dbReference type="NCBI Taxonomy" id="60419"/>
    <lineage>
        <taxon>Eukaryota</taxon>
        <taxon>Viridiplantae</taxon>
        <taxon>Streptophyta</taxon>
        <taxon>Embryophyta</taxon>
        <taxon>Tracheophyta</taxon>
        <taxon>Spermatophyta</taxon>
        <taxon>Magnoliopsida</taxon>
        <taxon>eudicotyledons</taxon>
        <taxon>Gunneridae</taxon>
        <taxon>Pentapetalae</taxon>
        <taxon>rosids</taxon>
        <taxon>fabids</taxon>
        <taxon>Fagales</taxon>
        <taxon>Fagaceae</taxon>
        <taxon>Castanea</taxon>
    </lineage>
</organism>
<protein>
    <recommendedName>
        <fullName evidence="8">AP2/ERF domain-containing protein</fullName>
    </recommendedName>
</protein>
<comment type="similarity">
    <text evidence="6">Belongs to the AP2/ERF transcription factor family. ERF subfamily.</text>
</comment>
<feature type="compositionally biased region" description="Basic and acidic residues" evidence="7">
    <location>
        <begin position="1"/>
        <end position="10"/>
    </location>
</feature>
<dbReference type="InterPro" id="IPR016177">
    <property type="entry name" value="DNA-bd_dom_sf"/>
</dbReference>
<keyword evidence="4" id="KW-0804">Transcription</keyword>
<dbReference type="AlphaFoldDB" id="A0A8J4R233"/>
<name>A0A8J4R233_9ROSI</name>
<keyword evidence="10" id="KW-1185">Reference proteome</keyword>
<dbReference type="SMART" id="SM00380">
    <property type="entry name" value="AP2"/>
    <property type="match status" value="1"/>
</dbReference>